<evidence type="ECO:0000256" key="4">
    <source>
        <dbReference type="ARBA" id="ARBA00022722"/>
    </source>
</evidence>
<evidence type="ECO:0000256" key="2">
    <source>
        <dbReference type="ARBA" id="ARBA00004123"/>
    </source>
</evidence>
<proteinExistence type="inferred from homology"/>
<dbReference type="EMBL" id="JABSTU010000008">
    <property type="protein sequence ID" value="KAH8024421.1"/>
    <property type="molecule type" value="Genomic_DNA"/>
</dbReference>
<dbReference type="Proteomes" id="UP000821866">
    <property type="component" value="Chromosome 6"/>
</dbReference>
<dbReference type="VEuPathDB" id="VectorBase:LOC119186477"/>
<sequence>MLWQCPVLNASFGSPATEDDWFNHLRSPDRALQHQAVQKAQKVAGELRLPVPTWAEPPGWPPCVEYGKATSSFFFTFYRTSPALFDKLLGFVAADLTRQHFIREPLEPGERLAITLSYLASGLDICNVALAYRVGIETARRSIHVTCRAIWARLKDHFMKVPTKADWAKIAGDFTRRWQFPNCLGAVDGKHVAITCPPKSGSAFFNYKGTFSIVLMAVVDSSSKFVLVDIEAEGRQSDGGVFKNTKFGKALTKGQLDIPSLGQLPGTTKVAPYAFVGDEAFQLRRDFMRPFPARLLEDERRVFNYRLSRARGQVAHTAPHHSASPKNLDYVVKAACVLHNFLAVLNEESDQILDQEDRFGNVVPGRWRQGIQQTSGQRHVDPCYFPLQGSQSRNFSADAADARTLFSAYFCSSAGEVPWQWHQPGVSKQGALKRLEEQGLHPFC</sequence>
<comment type="similarity">
    <text evidence="3">Belongs to the HARBI1 family.</text>
</comment>
<name>A0A9J6DQ88_RHIMP</name>
<dbReference type="InterPro" id="IPR027806">
    <property type="entry name" value="HARBI1_dom"/>
</dbReference>
<dbReference type="InterPro" id="IPR045249">
    <property type="entry name" value="HARBI1-like"/>
</dbReference>
<keyword evidence="7" id="KW-0539">Nucleus</keyword>
<evidence type="ECO:0000256" key="6">
    <source>
        <dbReference type="ARBA" id="ARBA00022801"/>
    </source>
</evidence>
<reference evidence="9" key="2">
    <citation type="submission" date="2021-09" db="EMBL/GenBank/DDBJ databases">
        <authorList>
            <person name="Jia N."/>
            <person name="Wang J."/>
            <person name="Shi W."/>
            <person name="Du L."/>
            <person name="Sun Y."/>
            <person name="Zhan W."/>
            <person name="Jiang J."/>
            <person name="Wang Q."/>
            <person name="Zhang B."/>
            <person name="Ji P."/>
            <person name="Sakyi L.B."/>
            <person name="Cui X."/>
            <person name="Yuan T."/>
            <person name="Jiang B."/>
            <person name="Yang W."/>
            <person name="Lam T.T.-Y."/>
            <person name="Chang Q."/>
            <person name="Ding S."/>
            <person name="Wang X."/>
            <person name="Zhu J."/>
            <person name="Ruan X."/>
            <person name="Zhao L."/>
            <person name="Wei J."/>
            <person name="Que T."/>
            <person name="Du C."/>
            <person name="Cheng J."/>
            <person name="Dai P."/>
            <person name="Han X."/>
            <person name="Huang E."/>
            <person name="Gao Y."/>
            <person name="Liu J."/>
            <person name="Shao H."/>
            <person name="Ye R."/>
            <person name="Li L."/>
            <person name="Wei W."/>
            <person name="Wang X."/>
            <person name="Wang C."/>
            <person name="Huo Q."/>
            <person name="Li W."/>
            <person name="Guo W."/>
            <person name="Chen H."/>
            <person name="Chen S."/>
            <person name="Zhou L."/>
            <person name="Zhou L."/>
            <person name="Ni X."/>
            <person name="Tian J."/>
            <person name="Zhou Y."/>
            <person name="Sheng Y."/>
            <person name="Liu T."/>
            <person name="Pan Y."/>
            <person name="Xia L."/>
            <person name="Li J."/>
            <person name="Zhao F."/>
            <person name="Cao W."/>
        </authorList>
    </citation>
    <scope>NUCLEOTIDE SEQUENCE</scope>
    <source>
        <strain evidence="9">Rmic-2018</strain>
        <tissue evidence="9">Larvae</tissue>
    </source>
</reference>
<dbReference type="GO" id="GO:0005634">
    <property type="term" value="C:nucleus"/>
    <property type="evidence" value="ECO:0007669"/>
    <property type="project" value="UniProtKB-SubCell"/>
</dbReference>
<dbReference type="PANTHER" id="PTHR22930:SF269">
    <property type="entry name" value="NUCLEASE HARBI1-LIKE PROTEIN"/>
    <property type="match status" value="1"/>
</dbReference>
<gene>
    <name evidence="9" type="ORF">HPB51_022930</name>
</gene>
<evidence type="ECO:0000313" key="9">
    <source>
        <dbReference type="EMBL" id="KAH8024421.1"/>
    </source>
</evidence>
<accession>A0A9J6DQ88</accession>
<evidence type="ECO:0000256" key="5">
    <source>
        <dbReference type="ARBA" id="ARBA00022723"/>
    </source>
</evidence>
<evidence type="ECO:0000256" key="1">
    <source>
        <dbReference type="ARBA" id="ARBA00001968"/>
    </source>
</evidence>
<evidence type="ECO:0000313" key="10">
    <source>
        <dbReference type="Proteomes" id="UP000821866"/>
    </source>
</evidence>
<reference evidence="9" key="1">
    <citation type="journal article" date="2020" name="Cell">
        <title>Large-Scale Comparative Analyses of Tick Genomes Elucidate Their Genetic Diversity and Vector Capacities.</title>
        <authorList>
            <consortium name="Tick Genome and Microbiome Consortium (TIGMIC)"/>
            <person name="Jia N."/>
            <person name="Wang J."/>
            <person name="Shi W."/>
            <person name="Du L."/>
            <person name="Sun Y."/>
            <person name="Zhan W."/>
            <person name="Jiang J.F."/>
            <person name="Wang Q."/>
            <person name="Zhang B."/>
            <person name="Ji P."/>
            <person name="Bell-Sakyi L."/>
            <person name="Cui X.M."/>
            <person name="Yuan T.T."/>
            <person name="Jiang B.G."/>
            <person name="Yang W.F."/>
            <person name="Lam T.T."/>
            <person name="Chang Q.C."/>
            <person name="Ding S.J."/>
            <person name="Wang X.J."/>
            <person name="Zhu J.G."/>
            <person name="Ruan X.D."/>
            <person name="Zhao L."/>
            <person name="Wei J.T."/>
            <person name="Ye R.Z."/>
            <person name="Que T.C."/>
            <person name="Du C.H."/>
            <person name="Zhou Y.H."/>
            <person name="Cheng J.X."/>
            <person name="Dai P.F."/>
            <person name="Guo W.B."/>
            <person name="Han X.H."/>
            <person name="Huang E.J."/>
            <person name="Li L.F."/>
            <person name="Wei W."/>
            <person name="Gao Y.C."/>
            <person name="Liu J.Z."/>
            <person name="Shao H.Z."/>
            <person name="Wang X."/>
            <person name="Wang C.C."/>
            <person name="Yang T.C."/>
            <person name="Huo Q.B."/>
            <person name="Li W."/>
            <person name="Chen H.Y."/>
            <person name="Chen S.E."/>
            <person name="Zhou L.G."/>
            <person name="Ni X.B."/>
            <person name="Tian J.H."/>
            <person name="Sheng Y."/>
            <person name="Liu T."/>
            <person name="Pan Y.S."/>
            <person name="Xia L.Y."/>
            <person name="Li J."/>
            <person name="Zhao F."/>
            <person name="Cao W.C."/>
        </authorList>
    </citation>
    <scope>NUCLEOTIDE SEQUENCE</scope>
    <source>
        <strain evidence="9">Rmic-2018</strain>
    </source>
</reference>
<dbReference type="GO" id="GO:0046872">
    <property type="term" value="F:metal ion binding"/>
    <property type="evidence" value="ECO:0007669"/>
    <property type="project" value="UniProtKB-KW"/>
</dbReference>
<comment type="caution">
    <text evidence="9">The sequence shown here is derived from an EMBL/GenBank/DDBJ whole genome shotgun (WGS) entry which is preliminary data.</text>
</comment>
<keyword evidence="4" id="KW-0540">Nuclease</keyword>
<evidence type="ECO:0000259" key="8">
    <source>
        <dbReference type="Pfam" id="PF13359"/>
    </source>
</evidence>
<comment type="cofactor">
    <cofactor evidence="1">
        <name>a divalent metal cation</name>
        <dbReference type="ChEBI" id="CHEBI:60240"/>
    </cofactor>
</comment>
<keyword evidence="6" id="KW-0378">Hydrolase</keyword>
<comment type="subcellular location">
    <subcellularLocation>
        <location evidence="2">Nucleus</location>
    </subcellularLocation>
</comment>
<protein>
    <recommendedName>
        <fullName evidence="8">DDE Tnp4 domain-containing protein</fullName>
    </recommendedName>
</protein>
<dbReference type="GO" id="GO:0004518">
    <property type="term" value="F:nuclease activity"/>
    <property type="evidence" value="ECO:0007669"/>
    <property type="project" value="UniProtKB-KW"/>
</dbReference>
<evidence type="ECO:0000256" key="3">
    <source>
        <dbReference type="ARBA" id="ARBA00006958"/>
    </source>
</evidence>
<dbReference type="Pfam" id="PF13359">
    <property type="entry name" value="DDE_Tnp_4"/>
    <property type="match status" value="1"/>
</dbReference>
<dbReference type="AlphaFoldDB" id="A0A9J6DQ88"/>
<organism evidence="9 10">
    <name type="scientific">Rhipicephalus microplus</name>
    <name type="common">Cattle tick</name>
    <name type="synonym">Boophilus microplus</name>
    <dbReference type="NCBI Taxonomy" id="6941"/>
    <lineage>
        <taxon>Eukaryota</taxon>
        <taxon>Metazoa</taxon>
        <taxon>Ecdysozoa</taxon>
        <taxon>Arthropoda</taxon>
        <taxon>Chelicerata</taxon>
        <taxon>Arachnida</taxon>
        <taxon>Acari</taxon>
        <taxon>Parasitiformes</taxon>
        <taxon>Ixodida</taxon>
        <taxon>Ixodoidea</taxon>
        <taxon>Ixodidae</taxon>
        <taxon>Rhipicephalinae</taxon>
        <taxon>Rhipicephalus</taxon>
        <taxon>Boophilus</taxon>
    </lineage>
</organism>
<feature type="domain" description="DDE Tnp4" evidence="8">
    <location>
        <begin position="187"/>
        <end position="340"/>
    </location>
</feature>
<keyword evidence="5" id="KW-0479">Metal-binding</keyword>
<dbReference type="GO" id="GO:0016787">
    <property type="term" value="F:hydrolase activity"/>
    <property type="evidence" value="ECO:0007669"/>
    <property type="project" value="UniProtKB-KW"/>
</dbReference>
<keyword evidence="10" id="KW-1185">Reference proteome</keyword>
<evidence type="ECO:0000256" key="7">
    <source>
        <dbReference type="ARBA" id="ARBA00023242"/>
    </source>
</evidence>
<dbReference type="PANTHER" id="PTHR22930">
    <property type="match status" value="1"/>
</dbReference>